<dbReference type="Gene3D" id="2.30.110.10">
    <property type="entry name" value="Electron Transport, Fmn-binding Protein, Chain A"/>
    <property type="match status" value="1"/>
</dbReference>
<dbReference type="SUPFAM" id="SSF50475">
    <property type="entry name" value="FMN-binding split barrel"/>
    <property type="match status" value="1"/>
</dbReference>
<sequence>MEPQDTVEFSGVWSPDEVEQFLTETTVPIRVSCRTPSDDLWMLSLWYEYADGEFRCATGADADIVEFLRSTADVAFEVSTNDPPYRGVRGRGTASLGPDHDKAQLKRLLNRYLGGTDSSLAESLLSPDRAEVRIRISPEKLYSWDFSERMRDFESD</sequence>
<dbReference type="InterPro" id="IPR012349">
    <property type="entry name" value="Split_barrel_FMN-bd"/>
</dbReference>
<organism evidence="1 2">
    <name type="scientific">Halogranum rubrum</name>
    <dbReference type="NCBI Taxonomy" id="553466"/>
    <lineage>
        <taxon>Archaea</taxon>
        <taxon>Methanobacteriati</taxon>
        <taxon>Methanobacteriota</taxon>
        <taxon>Stenosarchaea group</taxon>
        <taxon>Halobacteria</taxon>
        <taxon>Halobacteriales</taxon>
        <taxon>Haloferacaceae</taxon>
    </lineage>
</organism>
<reference evidence="2" key="1">
    <citation type="submission" date="2016-10" db="EMBL/GenBank/DDBJ databases">
        <authorList>
            <person name="Varghese N."/>
            <person name="Submissions S."/>
        </authorList>
    </citation>
    <scope>NUCLEOTIDE SEQUENCE [LARGE SCALE GENOMIC DNA]</scope>
    <source>
        <strain evidence="2">CGMCC 1.7738</strain>
    </source>
</reference>
<evidence type="ECO:0000313" key="2">
    <source>
        <dbReference type="Proteomes" id="UP000199607"/>
    </source>
</evidence>
<dbReference type="Proteomes" id="UP000199607">
    <property type="component" value="Unassembled WGS sequence"/>
</dbReference>
<accession>A0A1I4C4D8</accession>
<evidence type="ECO:0000313" key="1">
    <source>
        <dbReference type="EMBL" id="SFK75952.1"/>
    </source>
</evidence>
<keyword evidence="2" id="KW-1185">Reference proteome</keyword>
<dbReference type="EMBL" id="FOTC01000001">
    <property type="protein sequence ID" value="SFK75952.1"/>
    <property type="molecule type" value="Genomic_DNA"/>
</dbReference>
<protein>
    <recommendedName>
        <fullName evidence="3">Pyridoxamine 5'-phosphate oxidase</fullName>
    </recommendedName>
</protein>
<name>A0A1I4C4D8_9EURY</name>
<dbReference type="RefSeq" id="WP_089866336.1">
    <property type="nucleotide sequence ID" value="NZ_FOTC01000001.1"/>
</dbReference>
<evidence type="ECO:0008006" key="3">
    <source>
        <dbReference type="Google" id="ProtNLM"/>
    </source>
</evidence>
<dbReference type="STRING" id="553466.SAMN04487950_0952"/>
<proteinExistence type="predicted"/>
<dbReference type="AlphaFoldDB" id="A0A1I4C4D8"/>
<gene>
    <name evidence="1" type="ORF">SAMN04487950_0952</name>
</gene>